<dbReference type="InterPro" id="IPR006094">
    <property type="entry name" value="Oxid_FAD_bind_N"/>
</dbReference>
<dbReference type="InterPro" id="IPR016164">
    <property type="entry name" value="FAD-linked_Oxase-like_C"/>
</dbReference>
<dbReference type="InterPro" id="IPR016166">
    <property type="entry name" value="FAD-bd_PCMH"/>
</dbReference>
<organism evidence="6 7">
    <name type="scientific">Novosphingobium hassiacum</name>
    <dbReference type="NCBI Taxonomy" id="173676"/>
    <lineage>
        <taxon>Bacteria</taxon>
        <taxon>Pseudomonadati</taxon>
        <taxon>Pseudomonadota</taxon>
        <taxon>Alphaproteobacteria</taxon>
        <taxon>Sphingomonadales</taxon>
        <taxon>Sphingomonadaceae</taxon>
        <taxon>Novosphingobium</taxon>
    </lineage>
</organism>
<dbReference type="InterPro" id="IPR016169">
    <property type="entry name" value="FAD-bd_PCMH_sub2"/>
</dbReference>
<dbReference type="Proteomes" id="UP000562395">
    <property type="component" value="Unassembled WGS sequence"/>
</dbReference>
<dbReference type="Gene3D" id="3.30.70.610">
    <property type="entry name" value="D-lactate dehydrogenase, cap domain, subdomain 1"/>
    <property type="match status" value="2"/>
</dbReference>
<accession>A0A7W6EUS8</accession>
<dbReference type="SUPFAM" id="SSF56176">
    <property type="entry name" value="FAD-binding/transporter-associated domain-like"/>
    <property type="match status" value="1"/>
</dbReference>
<evidence type="ECO:0000256" key="4">
    <source>
        <dbReference type="ARBA" id="ARBA00023002"/>
    </source>
</evidence>
<dbReference type="Pfam" id="PF09330">
    <property type="entry name" value="Lact-deh-memb"/>
    <property type="match status" value="1"/>
</dbReference>
<dbReference type="GO" id="GO:0055085">
    <property type="term" value="P:transmembrane transport"/>
    <property type="evidence" value="ECO:0007669"/>
    <property type="project" value="InterPro"/>
</dbReference>
<reference evidence="6 7" key="1">
    <citation type="submission" date="2020-08" db="EMBL/GenBank/DDBJ databases">
        <title>Genomic Encyclopedia of Type Strains, Phase IV (KMG-IV): sequencing the most valuable type-strain genomes for metagenomic binning, comparative biology and taxonomic classification.</title>
        <authorList>
            <person name="Goeker M."/>
        </authorList>
    </citation>
    <scope>NUCLEOTIDE SEQUENCE [LARGE SCALE GENOMIC DNA]</scope>
    <source>
        <strain evidence="6 7">DSM 14552</strain>
    </source>
</reference>
<dbReference type="InterPro" id="IPR016172">
    <property type="entry name" value="D-lactate_DH_C-sub1"/>
</dbReference>
<dbReference type="Gene3D" id="3.30.465.10">
    <property type="match status" value="1"/>
</dbReference>
<gene>
    <name evidence="6" type="ORF">GGQ88_000818</name>
</gene>
<dbReference type="AlphaFoldDB" id="A0A7W6EUS8"/>
<dbReference type="RefSeq" id="WP_183611798.1">
    <property type="nucleotide sequence ID" value="NZ_JACICY010000001.1"/>
</dbReference>
<name>A0A7W6EUS8_9SPHN</name>
<dbReference type="PROSITE" id="PS51257">
    <property type="entry name" value="PROKAR_LIPOPROTEIN"/>
    <property type="match status" value="1"/>
</dbReference>
<dbReference type="GO" id="GO:0071949">
    <property type="term" value="F:FAD binding"/>
    <property type="evidence" value="ECO:0007669"/>
    <property type="project" value="InterPro"/>
</dbReference>
<dbReference type="GO" id="GO:0006089">
    <property type="term" value="P:lactate metabolic process"/>
    <property type="evidence" value="ECO:0007669"/>
    <property type="project" value="InterPro"/>
</dbReference>
<dbReference type="InterPro" id="IPR016167">
    <property type="entry name" value="FAD-bd_PCMH_sub1"/>
</dbReference>
<protein>
    <submittedName>
        <fullName evidence="6">D-lactate dehydrogenase</fullName>
        <ecNumber evidence="6">1.1.1.28</ecNumber>
    </submittedName>
</protein>
<comment type="caution">
    <text evidence="6">The sequence shown here is derived from an EMBL/GenBank/DDBJ whole genome shotgun (WGS) entry which is preliminary data.</text>
</comment>
<dbReference type="Gene3D" id="3.30.43.10">
    <property type="entry name" value="Uridine Diphospho-n-acetylenolpyruvylglucosamine Reductase, domain 2"/>
    <property type="match status" value="1"/>
</dbReference>
<evidence type="ECO:0000256" key="2">
    <source>
        <dbReference type="ARBA" id="ARBA00022630"/>
    </source>
</evidence>
<dbReference type="GO" id="GO:0008720">
    <property type="term" value="F:D-lactate dehydrogenase (NAD+) activity"/>
    <property type="evidence" value="ECO:0007669"/>
    <property type="project" value="UniProtKB-EC"/>
</dbReference>
<dbReference type="EC" id="1.1.1.28" evidence="6"/>
<dbReference type="InterPro" id="IPR015409">
    <property type="entry name" value="Lactate_DH_C"/>
</dbReference>
<evidence type="ECO:0000259" key="5">
    <source>
        <dbReference type="PROSITE" id="PS51387"/>
    </source>
</evidence>
<dbReference type="InterPro" id="IPR016173">
    <property type="entry name" value="D-lactate_DH_C-sub2"/>
</dbReference>
<dbReference type="PANTHER" id="PTHR43716">
    <property type="entry name" value="D-2-HYDROXYGLUTARATE DEHYDROGENASE, MITOCHONDRIAL"/>
    <property type="match status" value="1"/>
</dbReference>
<keyword evidence="2" id="KW-0285">Flavoprotein</keyword>
<dbReference type="NCBIfam" id="NF008387">
    <property type="entry name" value="PRK11183.1"/>
    <property type="match status" value="1"/>
</dbReference>
<keyword evidence="7" id="KW-1185">Reference proteome</keyword>
<evidence type="ECO:0000256" key="3">
    <source>
        <dbReference type="ARBA" id="ARBA00022827"/>
    </source>
</evidence>
<dbReference type="Pfam" id="PF01565">
    <property type="entry name" value="FAD_binding_4"/>
    <property type="match status" value="1"/>
</dbReference>
<dbReference type="EMBL" id="JACICY010000001">
    <property type="protein sequence ID" value="MBB3859578.1"/>
    <property type="molecule type" value="Genomic_DNA"/>
</dbReference>
<dbReference type="SUPFAM" id="SSF55103">
    <property type="entry name" value="FAD-linked oxidases, C-terminal domain"/>
    <property type="match status" value="1"/>
</dbReference>
<dbReference type="GO" id="GO:0022904">
    <property type="term" value="P:respiratory electron transport chain"/>
    <property type="evidence" value="ECO:0007669"/>
    <property type="project" value="TreeGrafter"/>
</dbReference>
<dbReference type="PROSITE" id="PS51387">
    <property type="entry name" value="FAD_PCMH"/>
    <property type="match status" value="1"/>
</dbReference>
<dbReference type="Gene3D" id="3.30.1370.20">
    <property type="entry name" value="D-lactate dehydrogenase, cap domain, subdomain 2"/>
    <property type="match status" value="1"/>
</dbReference>
<feature type="domain" description="FAD-binding PCMH-type" evidence="5">
    <location>
        <begin position="50"/>
        <end position="234"/>
    </location>
</feature>
<dbReference type="PANTHER" id="PTHR43716:SF1">
    <property type="entry name" value="D-2-HYDROXYGLUTARATE DEHYDROGENASE, MITOCHONDRIAL"/>
    <property type="match status" value="1"/>
</dbReference>
<proteinExistence type="predicted"/>
<keyword evidence="4 6" id="KW-0560">Oxidoreductase</keyword>
<comment type="cofactor">
    <cofactor evidence="1">
        <name>FAD</name>
        <dbReference type="ChEBI" id="CHEBI:57692"/>
    </cofactor>
</comment>
<sequence length="569" mass="60794">MARGPGLNHSPQVGQACVGLVRALRAEVGRRHVITHPDAARAYTTGYRIGSGAVLAVVRPATLVELWRAAQLCIAADTALIIQAANTGLTGGSTPCGDYDRPVVLISTLRIAAVIPIADGTEALCLAGATLTGLEEALLPHGRVPHSVIGSSCLGASVVGGICNNSGGALVSRGPAFTRHALFARVDENGRLVLINNLGLALGDDPEAVLATLDGGKIALQSIEPCNRVPCQPSYENHIRDLTAKTPARHNADSRCHFEASGSAGKVIVFAVRVKSYVAPKHTAIFLLASDDPRDLADFRVATLSTFHHLPVSAEYLHRDAATLAASHGNDVCLAVRYLGARRMPALFAVKRRIDRLLHRFGHAASERLLQVVGQIAPHPLPDSLRARTRHKHMLIVTMADDGVAEMRDHLASNPRASLAAYECTTAEGAALQRLRFATAGALVRLAAITKGAGPLVAIDCALPRNRTDWPIVLPPDLAEQVMLRADYGHFLCNVFHLDFILKPGSDAQAFETSLIRRLHDEGVMCPAEHNFGHHYSAPDNVVAFYRSLDPTNALNPGVGQTSRARNWV</sequence>
<dbReference type="InterPro" id="IPR036318">
    <property type="entry name" value="FAD-bd_PCMH-like_sf"/>
</dbReference>
<evidence type="ECO:0000313" key="7">
    <source>
        <dbReference type="Proteomes" id="UP000562395"/>
    </source>
</evidence>
<evidence type="ECO:0000313" key="6">
    <source>
        <dbReference type="EMBL" id="MBB3859578.1"/>
    </source>
</evidence>
<keyword evidence="3" id="KW-0274">FAD</keyword>
<dbReference type="InterPro" id="IPR051264">
    <property type="entry name" value="FAD-oxidored/transferase_4"/>
</dbReference>
<evidence type="ECO:0000256" key="1">
    <source>
        <dbReference type="ARBA" id="ARBA00001974"/>
    </source>
</evidence>